<dbReference type="AlphaFoldDB" id="A0A1C0YVT0"/>
<dbReference type="InterPro" id="IPR001119">
    <property type="entry name" value="SLH_dom"/>
</dbReference>
<name>A0A1C0YVT0_9BACL</name>
<dbReference type="EMBL" id="MATO01000030">
    <property type="protein sequence ID" value="OCS91260.1"/>
    <property type="molecule type" value="Genomic_DNA"/>
</dbReference>
<accession>A0A1C0YVT0</accession>
<evidence type="ECO:0000313" key="3">
    <source>
        <dbReference type="EMBL" id="OCS91260.1"/>
    </source>
</evidence>
<evidence type="ECO:0000259" key="2">
    <source>
        <dbReference type="PROSITE" id="PS51272"/>
    </source>
</evidence>
<feature type="domain" description="SLH" evidence="2">
    <location>
        <begin position="142"/>
        <end position="210"/>
    </location>
</feature>
<dbReference type="PROSITE" id="PS51272">
    <property type="entry name" value="SLH"/>
    <property type="match status" value="2"/>
</dbReference>
<dbReference type="OrthoDB" id="2657915at2"/>
<dbReference type="Pfam" id="PF00395">
    <property type="entry name" value="SLH"/>
    <property type="match status" value="2"/>
</dbReference>
<feature type="chain" id="PRO_5008649275" description="SLH domain-containing protein" evidence="1">
    <location>
        <begin position="24"/>
        <end position="373"/>
    </location>
</feature>
<protein>
    <recommendedName>
        <fullName evidence="2">SLH domain-containing protein</fullName>
    </recommendedName>
</protein>
<evidence type="ECO:0000313" key="4">
    <source>
        <dbReference type="Proteomes" id="UP000093482"/>
    </source>
</evidence>
<dbReference type="Proteomes" id="UP000093482">
    <property type="component" value="Unassembled WGS sequence"/>
</dbReference>
<feature type="domain" description="SLH" evidence="2">
    <location>
        <begin position="22"/>
        <end position="85"/>
    </location>
</feature>
<keyword evidence="1" id="KW-0732">Signal</keyword>
<keyword evidence="4" id="KW-1185">Reference proteome</keyword>
<proteinExistence type="predicted"/>
<feature type="signal peptide" evidence="1">
    <location>
        <begin position="1"/>
        <end position="23"/>
    </location>
</feature>
<organism evidence="3 4">
    <name type="scientific">Caryophanon latum</name>
    <dbReference type="NCBI Taxonomy" id="33977"/>
    <lineage>
        <taxon>Bacteria</taxon>
        <taxon>Bacillati</taxon>
        <taxon>Bacillota</taxon>
        <taxon>Bacilli</taxon>
        <taxon>Bacillales</taxon>
        <taxon>Caryophanaceae</taxon>
        <taxon>Caryophanon</taxon>
    </lineage>
</organism>
<comment type="caution">
    <text evidence="3">The sequence shown here is derived from an EMBL/GenBank/DDBJ whole genome shotgun (WGS) entry which is preliminary data.</text>
</comment>
<sequence>MKKIVTTALAFALTVSLTMPASAAKFKDVSEQHSLQVEIEYLANEGIINGYSDGTFKPNAPIAKKHIAAMLVKVLELPTTNVQNPGYADVPTTHQYYKEIAAVYTAGIFGKATHFKPESSISRAFMAKILSTSFNLKSIAQNAVTYRDVAKTYEFYTPIQLVTMNNVAQGYRDVEGQLPDFKPNTLLTRAHFSAFLARAMSLKGGNYKPDTNYSYYYKTVDDENYMMTYDYSDVNANGVTDYWNLYNADTGELASKDLYIMESGSWVQGVQSSDVATFSPYPFTVGTKHNSLNDEEGIAQRTRVLNTNEEVRVGGVNYSEVVVIEEAWPVHNDRGQFVKIDTSTLYVAKDYGVIGVKDTRGYWTTWLSKRVAR</sequence>
<evidence type="ECO:0000256" key="1">
    <source>
        <dbReference type="SAM" id="SignalP"/>
    </source>
</evidence>
<reference evidence="3 4" key="1">
    <citation type="submission" date="2016-07" db="EMBL/GenBank/DDBJ databases">
        <title>Caryophanon latum genome sequencing.</title>
        <authorList>
            <person name="Verma A."/>
            <person name="Pal Y."/>
            <person name="Krishnamurthi S."/>
        </authorList>
    </citation>
    <scope>NUCLEOTIDE SEQUENCE [LARGE SCALE GENOMIC DNA]</scope>
    <source>
        <strain evidence="3 4">DSM 14151</strain>
    </source>
</reference>
<dbReference type="InterPro" id="IPR051465">
    <property type="entry name" value="Cell_Envelope_Struct_Comp"/>
</dbReference>
<gene>
    <name evidence="3" type="ORF">A6K76_09630</name>
</gene>
<dbReference type="PANTHER" id="PTHR43308:SF5">
    <property type="entry name" value="S-LAYER PROTEIN _ PEPTIDOGLYCAN ENDO-BETA-N-ACETYLGLUCOSAMINIDASE"/>
    <property type="match status" value="1"/>
</dbReference>
<dbReference type="RefSeq" id="WP_066463606.1">
    <property type="nucleotide sequence ID" value="NZ_MATO01000030.1"/>
</dbReference>
<dbReference type="PANTHER" id="PTHR43308">
    <property type="entry name" value="OUTER MEMBRANE PROTEIN ALPHA-RELATED"/>
    <property type="match status" value="1"/>
</dbReference>